<reference evidence="8 9" key="1">
    <citation type="submission" date="2023-10" db="EMBL/GenBank/DDBJ databases">
        <title>Chromosome-scale genome assembly provides insights into flower coloration mechanisms of Canna indica.</title>
        <authorList>
            <person name="Li C."/>
        </authorList>
    </citation>
    <scope>NUCLEOTIDE SEQUENCE [LARGE SCALE GENOMIC DNA]</scope>
    <source>
        <tissue evidence="8">Flower</tissue>
    </source>
</reference>
<protein>
    <recommendedName>
        <fullName evidence="7">TF-B3 domain-containing protein</fullName>
    </recommendedName>
</protein>
<evidence type="ECO:0000256" key="4">
    <source>
        <dbReference type="ARBA" id="ARBA00023163"/>
    </source>
</evidence>
<name>A0AAQ3QBF2_9LILI</name>
<dbReference type="InterPro" id="IPR003340">
    <property type="entry name" value="B3_DNA-bd"/>
</dbReference>
<dbReference type="PANTHER" id="PTHR31920">
    <property type="entry name" value="B3 DOMAIN-CONTAINING"/>
    <property type="match status" value="1"/>
</dbReference>
<dbReference type="Gene3D" id="2.40.330.10">
    <property type="entry name" value="DNA-binding pseudobarrel domain"/>
    <property type="match status" value="2"/>
</dbReference>
<dbReference type="SMART" id="SM01019">
    <property type="entry name" value="B3"/>
    <property type="match status" value="2"/>
</dbReference>
<dbReference type="CDD" id="cd10017">
    <property type="entry name" value="B3_DNA"/>
    <property type="match status" value="2"/>
</dbReference>
<dbReference type="GO" id="GO:0005634">
    <property type="term" value="C:nucleus"/>
    <property type="evidence" value="ECO:0007669"/>
    <property type="project" value="UniProtKB-SubCell"/>
</dbReference>
<dbReference type="Pfam" id="PF02362">
    <property type="entry name" value="B3"/>
    <property type="match status" value="2"/>
</dbReference>
<sequence>MEKGRQKVMAGMKKKKKKPVCDDCPKQWSQGKKLSSPSSPPPPRSSNPPSFFKIMIGGFRDVLFIPPRFAGKLVDLVNQNVYLEDCHGNSTKVVLSRIDGSLAFQKGWHDFVVDYSIGLGELLVFKYVRKSLFLVNIFSTDACERVSFDGSNLTSESIPVADLSLEELQSPKRYKIFEAPKDEYSASKKDPKTKAGASSSGSKIREGDHVANGAVACAKGKKFTQDHYDSGSPHILDVIDITGSPNINAEEPKEKGNFIVEQAKADVVNKTSLYNQKKFKAEFYSDNVARFCLEEHLASHENGHGKPHTSSAVSSIRSELKHRIACRLKNIPYNNKLDLSAGNNSGSSSTKDFSPFLGSTPQDVPAKDTMEENTCQSACMNTLGILPEPLQEEDEKNATLCSSQTLKVVKVEAKDLDDPILPNSLCFRLTLPSNEQCWLKLPETLPSRKGQKKKERKIVILQDPSLRLWPVMYHECSNFTGFVGGWKDFAIANNLKQGDQCEFLDADTELAILQVQISRR</sequence>
<evidence type="ECO:0000256" key="5">
    <source>
        <dbReference type="ARBA" id="ARBA00023242"/>
    </source>
</evidence>
<dbReference type="PANTHER" id="PTHR31920:SF122">
    <property type="entry name" value="B3 DOMAIN-CONTAINING PROTEIN REM23"/>
    <property type="match status" value="1"/>
</dbReference>
<evidence type="ECO:0000256" key="3">
    <source>
        <dbReference type="ARBA" id="ARBA00023125"/>
    </source>
</evidence>
<comment type="subcellular location">
    <subcellularLocation>
        <location evidence="1">Nucleus</location>
    </subcellularLocation>
</comment>
<keyword evidence="9" id="KW-1185">Reference proteome</keyword>
<evidence type="ECO:0000313" key="9">
    <source>
        <dbReference type="Proteomes" id="UP001327560"/>
    </source>
</evidence>
<keyword evidence="2" id="KW-0805">Transcription regulation</keyword>
<dbReference type="InterPro" id="IPR050655">
    <property type="entry name" value="Plant_B3_domain"/>
</dbReference>
<evidence type="ECO:0000256" key="1">
    <source>
        <dbReference type="ARBA" id="ARBA00004123"/>
    </source>
</evidence>
<keyword evidence="3" id="KW-0238">DNA-binding</keyword>
<evidence type="ECO:0000313" key="8">
    <source>
        <dbReference type="EMBL" id="WOL02445.1"/>
    </source>
</evidence>
<feature type="domain" description="TF-B3" evidence="7">
    <location>
        <begin position="48"/>
        <end position="141"/>
    </location>
</feature>
<feature type="region of interest" description="Disordered" evidence="6">
    <location>
        <begin position="185"/>
        <end position="205"/>
    </location>
</feature>
<dbReference type="SUPFAM" id="SSF101936">
    <property type="entry name" value="DNA-binding pseudobarrel domain"/>
    <property type="match status" value="2"/>
</dbReference>
<dbReference type="GO" id="GO:0003677">
    <property type="term" value="F:DNA binding"/>
    <property type="evidence" value="ECO:0007669"/>
    <property type="project" value="UniProtKB-KW"/>
</dbReference>
<feature type="region of interest" description="Disordered" evidence="6">
    <location>
        <begin position="1"/>
        <end position="47"/>
    </location>
</feature>
<dbReference type="Proteomes" id="UP001327560">
    <property type="component" value="Chromosome 3"/>
</dbReference>
<evidence type="ECO:0000256" key="6">
    <source>
        <dbReference type="SAM" id="MobiDB-lite"/>
    </source>
</evidence>
<accession>A0AAQ3QBF2</accession>
<dbReference type="InterPro" id="IPR015300">
    <property type="entry name" value="DNA-bd_pseudobarrel_sf"/>
</dbReference>
<keyword evidence="5" id="KW-0539">Nucleus</keyword>
<evidence type="ECO:0000259" key="7">
    <source>
        <dbReference type="PROSITE" id="PS50863"/>
    </source>
</evidence>
<feature type="domain" description="TF-B3" evidence="7">
    <location>
        <begin position="424"/>
        <end position="520"/>
    </location>
</feature>
<evidence type="ECO:0000256" key="2">
    <source>
        <dbReference type="ARBA" id="ARBA00023015"/>
    </source>
</evidence>
<dbReference type="AlphaFoldDB" id="A0AAQ3QBF2"/>
<organism evidence="8 9">
    <name type="scientific">Canna indica</name>
    <name type="common">Indian-shot</name>
    <dbReference type="NCBI Taxonomy" id="4628"/>
    <lineage>
        <taxon>Eukaryota</taxon>
        <taxon>Viridiplantae</taxon>
        <taxon>Streptophyta</taxon>
        <taxon>Embryophyta</taxon>
        <taxon>Tracheophyta</taxon>
        <taxon>Spermatophyta</taxon>
        <taxon>Magnoliopsida</taxon>
        <taxon>Liliopsida</taxon>
        <taxon>Zingiberales</taxon>
        <taxon>Cannaceae</taxon>
        <taxon>Canna</taxon>
    </lineage>
</organism>
<keyword evidence="4" id="KW-0804">Transcription</keyword>
<gene>
    <name evidence="8" type="ORF">Cni_G11164</name>
</gene>
<feature type="region of interest" description="Disordered" evidence="6">
    <location>
        <begin position="339"/>
        <end position="361"/>
    </location>
</feature>
<feature type="compositionally biased region" description="Polar residues" evidence="6">
    <location>
        <begin position="341"/>
        <end position="361"/>
    </location>
</feature>
<proteinExistence type="predicted"/>
<dbReference type="EMBL" id="CP136892">
    <property type="protein sequence ID" value="WOL02445.1"/>
    <property type="molecule type" value="Genomic_DNA"/>
</dbReference>
<dbReference type="PROSITE" id="PS50863">
    <property type="entry name" value="B3"/>
    <property type="match status" value="2"/>
</dbReference>